<gene>
    <name evidence="1" type="ORF">BOW53_05695</name>
</gene>
<sequence>MRDELLTIPGIGPKLATMLNEVGVRRIEQLRGADPEKLYHELIQSRGIEIDRCVLYTFRCAVYYASNTVHDPQKLKWWSWKDGDFL</sequence>
<name>A0A1T2L7D4_9GAMM</name>
<dbReference type="Gene3D" id="1.10.150.20">
    <property type="entry name" value="5' to 3' exonuclease, C-terminal subdomain"/>
    <property type="match status" value="1"/>
</dbReference>
<comment type="caution">
    <text evidence="1">The sequence shown here is derived from an EMBL/GenBank/DDBJ whole genome shotgun (WGS) entry which is preliminary data.</text>
</comment>
<keyword evidence="2" id="KW-1185">Reference proteome</keyword>
<dbReference type="RefSeq" id="WP_078483120.1">
    <property type="nucleotide sequence ID" value="NZ_MPRL01000015.1"/>
</dbReference>
<dbReference type="InterPro" id="IPR021725">
    <property type="entry name" value="Cdd1"/>
</dbReference>
<dbReference type="Proteomes" id="UP000191110">
    <property type="component" value="Unassembled WGS sequence"/>
</dbReference>
<dbReference type="EMBL" id="MPRL01000015">
    <property type="protein sequence ID" value="OOZ41015.1"/>
    <property type="molecule type" value="Genomic_DNA"/>
</dbReference>
<protein>
    <submittedName>
        <fullName evidence="1">Pathogenicity locus</fullName>
    </submittedName>
</protein>
<dbReference type="OrthoDB" id="7173324at2"/>
<dbReference type="AlphaFoldDB" id="A0A1T2L7D4"/>
<accession>A0A1T2L7D4</accession>
<proteinExistence type="predicted"/>
<dbReference type="Pfam" id="PF11731">
    <property type="entry name" value="Cdd1"/>
    <property type="match status" value="1"/>
</dbReference>
<evidence type="ECO:0000313" key="1">
    <source>
        <dbReference type="EMBL" id="OOZ41015.1"/>
    </source>
</evidence>
<evidence type="ECO:0000313" key="2">
    <source>
        <dbReference type="Proteomes" id="UP000191110"/>
    </source>
</evidence>
<reference evidence="1 2" key="1">
    <citation type="submission" date="2016-11" db="EMBL/GenBank/DDBJ databases">
        <title>Mixed transmission modes and dynamic genome evolution in an obligate animal-bacterial symbiosis.</title>
        <authorList>
            <person name="Russell S.L."/>
            <person name="Corbett-Detig R.B."/>
            <person name="Cavanaugh C.M."/>
        </authorList>
    </citation>
    <scope>NUCLEOTIDE SEQUENCE [LARGE SCALE GENOMIC DNA]</scope>
    <source>
        <strain evidence="1">Sveles-Q1</strain>
    </source>
</reference>
<organism evidence="1 2">
    <name type="scientific">Solemya pervernicosa gill symbiont</name>
    <dbReference type="NCBI Taxonomy" id="642797"/>
    <lineage>
        <taxon>Bacteria</taxon>
        <taxon>Pseudomonadati</taxon>
        <taxon>Pseudomonadota</taxon>
        <taxon>Gammaproteobacteria</taxon>
        <taxon>sulfur-oxidizing symbionts</taxon>
    </lineage>
</organism>